<reference evidence="1 2" key="1">
    <citation type="submission" date="2014-07" db="EMBL/GenBank/DDBJ databases">
        <title>Methanogenic archaea and the global carbon cycle.</title>
        <authorList>
            <person name="Henriksen J.R."/>
            <person name="Luke J."/>
            <person name="Reinhart S."/>
            <person name="Benedict M.N."/>
            <person name="Youngblut N.D."/>
            <person name="Metcalf M.E."/>
            <person name="Whitaker R.J."/>
            <person name="Metcalf W.W."/>
        </authorList>
    </citation>
    <scope>NUCLEOTIDE SEQUENCE [LARGE SCALE GENOMIC DNA]</scope>
    <source>
        <strain evidence="1 2">MS</strain>
    </source>
</reference>
<name>A0A0E3QTX7_METBA</name>
<gene>
    <name evidence="1" type="ORF">MSBRM_1841</name>
</gene>
<proteinExistence type="predicted"/>
<organism evidence="1 2">
    <name type="scientific">Methanosarcina barkeri MS</name>
    <dbReference type="NCBI Taxonomy" id="1434108"/>
    <lineage>
        <taxon>Archaea</taxon>
        <taxon>Methanobacteriati</taxon>
        <taxon>Methanobacteriota</taxon>
        <taxon>Stenosarchaea group</taxon>
        <taxon>Methanomicrobia</taxon>
        <taxon>Methanosarcinales</taxon>
        <taxon>Methanosarcinaceae</taxon>
        <taxon>Methanosarcina</taxon>
    </lineage>
</organism>
<dbReference type="EMBL" id="CP009528">
    <property type="protein sequence ID" value="AKB54839.1"/>
    <property type="molecule type" value="Genomic_DNA"/>
</dbReference>
<keyword evidence="2" id="KW-1185">Reference proteome</keyword>
<evidence type="ECO:0000313" key="1">
    <source>
        <dbReference type="EMBL" id="AKB54839.1"/>
    </source>
</evidence>
<dbReference type="Proteomes" id="UP000033033">
    <property type="component" value="Chromosome"/>
</dbReference>
<dbReference type="STRING" id="1434108.MSBRM_1841"/>
<evidence type="ECO:0000313" key="2">
    <source>
        <dbReference type="Proteomes" id="UP000033033"/>
    </source>
</evidence>
<dbReference type="PATRIC" id="fig|1434108.4.peg.2330"/>
<dbReference type="KEGG" id="mby:MSBRM_1841"/>
<sequence>MIFKLKPVLFQIFSLALSLYPSQTDISVGPGELDPDFMFEGGKIRSSAANDKKVNPVEMRGRIQKENSKGKFKRVQSKRVQSKRVQECF</sequence>
<protein>
    <submittedName>
        <fullName evidence="1">Uncharacterized protein</fullName>
    </submittedName>
</protein>
<accession>A0A0E3QTX7</accession>
<dbReference type="AlphaFoldDB" id="A0A0E3QTX7"/>
<dbReference type="HOGENOM" id="CLU_2447647_0_0_2"/>